<dbReference type="PANTHER" id="PTHR43046:SF14">
    <property type="entry name" value="MUTT_NUDIX FAMILY PROTEIN"/>
    <property type="match status" value="1"/>
</dbReference>
<dbReference type="SUPFAM" id="SSF55811">
    <property type="entry name" value="Nudix"/>
    <property type="match status" value="1"/>
</dbReference>
<dbReference type="Gene3D" id="3.90.79.10">
    <property type="entry name" value="Nucleoside Triphosphate Pyrophosphohydrolase"/>
    <property type="match status" value="1"/>
</dbReference>
<dbReference type="InterPro" id="IPR015797">
    <property type="entry name" value="NUDIX_hydrolase-like_dom_sf"/>
</dbReference>
<accession>A0A9X2DS11</accession>
<dbReference type="PRINTS" id="PR00502">
    <property type="entry name" value="NUDIXFAMILY"/>
</dbReference>
<protein>
    <submittedName>
        <fullName evidence="5">NUDIX domain-containing protein</fullName>
    </submittedName>
</protein>
<dbReference type="InterPro" id="IPR000086">
    <property type="entry name" value="NUDIX_hydrolase_dom"/>
</dbReference>
<dbReference type="Proteomes" id="UP001139179">
    <property type="component" value="Unassembled WGS sequence"/>
</dbReference>
<comment type="caution">
    <text evidence="5">The sequence shown here is derived from an EMBL/GenBank/DDBJ whole genome shotgun (WGS) entry which is preliminary data.</text>
</comment>
<dbReference type="GO" id="GO:0016787">
    <property type="term" value="F:hydrolase activity"/>
    <property type="evidence" value="ECO:0007669"/>
    <property type="project" value="UniProtKB-KW"/>
</dbReference>
<comment type="cofactor">
    <cofactor evidence="1">
        <name>Mg(2+)</name>
        <dbReference type="ChEBI" id="CHEBI:18420"/>
    </cofactor>
</comment>
<organism evidence="5 6">
    <name type="scientific">Halalkalibacter oceani</name>
    <dbReference type="NCBI Taxonomy" id="1653776"/>
    <lineage>
        <taxon>Bacteria</taxon>
        <taxon>Bacillati</taxon>
        <taxon>Bacillota</taxon>
        <taxon>Bacilli</taxon>
        <taxon>Bacillales</taxon>
        <taxon>Bacillaceae</taxon>
        <taxon>Halalkalibacter</taxon>
    </lineage>
</organism>
<keyword evidence="2 3" id="KW-0378">Hydrolase</keyword>
<dbReference type="Pfam" id="PF00293">
    <property type="entry name" value="NUDIX"/>
    <property type="match status" value="1"/>
</dbReference>
<dbReference type="AlphaFoldDB" id="A0A9X2DS11"/>
<comment type="similarity">
    <text evidence="3">Belongs to the Nudix hydrolase family.</text>
</comment>
<evidence type="ECO:0000256" key="3">
    <source>
        <dbReference type="RuleBase" id="RU003476"/>
    </source>
</evidence>
<evidence type="ECO:0000313" key="6">
    <source>
        <dbReference type="Proteomes" id="UP001139179"/>
    </source>
</evidence>
<gene>
    <name evidence="5" type="ORF">M3202_10810</name>
</gene>
<feature type="domain" description="Nudix hydrolase" evidence="4">
    <location>
        <begin position="14"/>
        <end position="82"/>
    </location>
</feature>
<dbReference type="PANTHER" id="PTHR43046">
    <property type="entry name" value="GDP-MANNOSE MANNOSYL HYDROLASE"/>
    <property type="match status" value="1"/>
</dbReference>
<reference evidence="5" key="1">
    <citation type="submission" date="2022-05" db="EMBL/GenBank/DDBJ databases">
        <title>Comparative Genomics of Spacecraft Associated Microbes.</title>
        <authorList>
            <person name="Tran M.T."/>
            <person name="Wright A."/>
            <person name="Seuylemezian A."/>
            <person name="Eisen J."/>
            <person name="Coil D."/>
        </authorList>
    </citation>
    <scope>NUCLEOTIDE SEQUENCE</scope>
    <source>
        <strain evidence="5">214.1.1</strain>
    </source>
</reference>
<dbReference type="InterPro" id="IPR020084">
    <property type="entry name" value="NUDIX_hydrolase_CS"/>
</dbReference>
<evidence type="ECO:0000256" key="2">
    <source>
        <dbReference type="ARBA" id="ARBA00022801"/>
    </source>
</evidence>
<dbReference type="InterPro" id="IPR020476">
    <property type="entry name" value="Nudix_hydrolase"/>
</dbReference>
<dbReference type="PROSITE" id="PS00893">
    <property type="entry name" value="NUDIX_BOX"/>
    <property type="match status" value="1"/>
</dbReference>
<evidence type="ECO:0000259" key="4">
    <source>
        <dbReference type="PROSITE" id="PS51462"/>
    </source>
</evidence>
<name>A0A9X2DS11_9BACI</name>
<dbReference type="PROSITE" id="PS51462">
    <property type="entry name" value="NUDIX"/>
    <property type="match status" value="1"/>
</dbReference>
<sequence>MYNNSDIRVKISENGFAVRSCGILEKDGKILISNEAGGTMTLPGGAVKTGETTAETIVREFKEESGLDVEASELQETHSARP</sequence>
<evidence type="ECO:0000256" key="1">
    <source>
        <dbReference type="ARBA" id="ARBA00001946"/>
    </source>
</evidence>
<keyword evidence="6" id="KW-1185">Reference proteome</keyword>
<evidence type="ECO:0000313" key="5">
    <source>
        <dbReference type="EMBL" id="MCM3714580.1"/>
    </source>
</evidence>
<proteinExistence type="inferred from homology"/>
<dbReference type="EMBL" id="JAMBOL010000008">
    <property type="protein sequence ID" value="MCM3714580.1"/>
    <property type="molecule type" value="Genomic_DNA"/>
</dbReference>
<dbReference type="RefSeq" id="WP_251223352.1">
    <property type="nucleotide sequence ID" value="NZ_JAMBOL010000008.1"/>
</dbReference>